<sequence length="300" mass="33542">MQRITLPNSSVSLSRLIYGAWRLADDSDTSIKNVRAKIDAVLAEGITTIDHADIYGNHECEKLFGLALAENKSLRDQMEIVTKCDICMNTDKFPERNVGFYDTSPEYIEKSVTESLRLLQTDVVDTLLLHRPDPFMDAEKTGRALDVLIDSGKVKTIGVSNFKPEDWRWLQKNMHHKLVLNQIEMNVLAKEPFRNGDVSALQNDDIKIMAWSPLAGGEIFGNSAAAQRVMPLLSRVAEAQNTRVDLVAIAWLLAHPANIMPVAGTNNISRINGLSEALNIKIDRHTWFEIWTASDGHPVP</sequence>
<evidence type="ECO:0000259" key="1">
    <source>
        <dbReference type="Pfam" id="PF00248"/>
    </source>
</evidence>
<dbReference type="Gene3D" id="3.20.20.100">
    <property type="entry name" value="NADP-dependent oxidoreductase domain"/>
    <property type="match status" value="1"/>
</dbReference>
<keyword evidence="2" id="KW-0560">Oxidoreductase</keyword>
<dbReference type="InterPro" id="IPR020471">
    <property type="entry name" value="AKR"/>
</dbReference>
<dbReference type="CDD" id="cd19092">
    <property type="entry name" value="AKR_BsYcsN_EcYdhF-like"/>
    <property type="match status" value="1"/>
</dbReference>
<dbReference type="GO" id="GO:0016491">
    <property type="term" value="F:oxidoreductase activity"/>
    <property type="evidence" value="ECO:0007669"/>
    <property type="project" value="UniProtKB-KW"/>
</dbReference>
<proteinExistence type="predicted"/>
<comment type="caution">
    <text evidence="2">The sequence shown here is derived from an EMBL/GenBank/DDBJ whole genome shotgun (WGS) entry which is preliminary data.</text>
</comment>
<feature type="domain" description="NADP-dependent oxidoreductase" evidence="1">
    <location>
        <begin position="15"/>
        <end position="287"/>
    </location>
</feature>
<dbReference type="Proteomes" id="UP001595710">
    <property type="component" value="Unassembled WGS sequence"/>
</dbReference>
<dbReference type="PROSITE" id="PS00062">
    <property type="entry name" value="ALDOKETO_REDUCTASE_2"/>
    <property type="match status" value="1"/>
</dbReference>
<organism evidence="2 3">
    <name type="scientific">Reinekea marina</name>
    <dbReference type="NCBI Taxonomy" id="1310421"/>
    <lineage>
        <taxon>Bacteria</taxon>
        <taxon>Pseudomonadati</taxon>
        <taxon>Pseudomonadota</taxon>
        <taxon>Gammaproteobacteria</taxon>
        <taxon>Oceanospirillales</taxon>
        <taxon>Saccharospirillaceae</taxon>
        <taxon>Reinekea</taxon>
    </lineage>
</organism>
<name>A0ABV7WX75_9GAMM</name>
<evidence type="ECO:0000313" key="2">
    <source>
        <dbReference type="EMBL" id="MFC3703055.1"/>
    </source>
</evidence>
<dbReference type="PANTHER" id="PTHR43364">
    <property type="entry name" value="NADH-SPECIFIC METHYLGLYOXAL REDUCTASE-RELATED"/>
    <property type="match status" value="1"/>
</dbReference>
<dbReference type="InterPro" id="IPR018170">
    <property type="entry name" value="Aldo/ket_reductase_CS"/>
</dbReference>
<dbReference type="Pfam" id="PF00248">
    <property type="entry name" value="Aldo_ket_red"/>
    <property type="match status" value="1"/>
</dbReference>
<dbReference type="SUPFAM" id="SSF51430">
    <property type="entry name" value="NAD(P)-linked oxidoreductase"/>
    <property type="match status" value="1"/>
</dbReference>
<dbReference type="EC" id="1.-.-.-" evidence="2"/>
<reference evidence="3" key="1">
    <citation type="journal article" date="2019" name="Int. J. Syst. Evol. Microbiol.">
        <title>The Global Catalogue of Microorganisms (GCM) 10K type strain sequencing project: providing services to taxonomists for standard genome sequencing and annotation.</title>
        <authorList>
            <consortium name="The Broad Institute Genomics Platform"/>
            <consortium name="The Broad Institute Genome Sequencing Center for Infectious Disease"/>
            <person name="Wu L."/>
            <person name="Ma J."/>
        </authorList>
    </citation>
    <scope>NUCLEOTIDE SEQUENCE [LARGE SCALE GENOMIC DNA]</scope>
    <source>
        <strain evidence="3">CECT 8288</strain>
    </source>
</reference>
<dbReference type="RefSeq" id="WP_377363513.1">
    <property type="nucleotide sequence ID" value="NZ_JBHRYN010000069.1"/>
</dbReference>
<dbReference type="PANTHER" id="PTHR43364:SF1">
    <property type="entry name" value="OXIDOREDUCTASE YDHF"/>
    <property type="match status" value="1"/>
</dbReference>
<evidence type="ECO:0000313" key="3">
    <source>
        <dbReference type="Proteomes" id="UP001595710"/>
    </source>
</evidence>
<dbReference type="InterPro" id="IPR050523">
    <property type="entry name" value="AKR_Detox_Biosynth"/>
</dbReference>
<protein>
    <submittedName>
        <fullName evidence="2">Aldo/keto reductase family oxidoreductase</fullName>
        <ecNumber evidence="2">1.-.-.-</ecNumber>
    </submittedName>
</protein>
<dbReference type="InterPro" id="IPR036812">
    <property type="entry name" value="NAD(P)_OxRdtase_dom_sf"/>
</dbReference>
<gene>
    <name evidence="2" type="ORF">ACFOND_15600</name>
</gene>
<dbReference type="InterPro" id="IPR023210">
    <property type="entry name" value="NADP_OxRdtase_dom"/>
</dbReference>
<dbReference type="EMBL" id="JBHRYN010000069">
    <property type="protein sequence ID" value="MFC3703055.1"/>
    <property type="molecule type" value="Genomic_DNA"/>
</dbReference>
<keyword evidence="3" id="KW-1185">Reference proteome</keyword>
<accession>A0ABV7WX75</accession>
<dbReference type="PRINTS" id="PR00069">
    <property type="entry name" value="ALDKETRDTASE"/>
</dbReference>